<evidence type="ECO:0000256" key="7">
    <source>
        <dbReference type="ARBA" id="ARBA00022989"/>
    </source>
</evidence>
<evidence type="ECO:0000256" key="11">
    <source>
        <dbReference type="SAM" id="MobiDB-lite"/>
    </source>
</evidence>
<keyword evidence="5" id="KW-0833">Ubl conjugation pathway</keyword>
<evidence type="ECO:0000313" key="13">
    <source>
        <dbReference type="EMBL" id="BAH71739.1"/>
    </source>
</evidence>
<evidence type="ECO:0000256" key="9">
    <source>
        <dbReference type="ARBA" id="ARBA00049608"/>
    </source>
</evidence>
<dbReference type="PANTHER" id="PTHR48176:SF1">
    <property type="entry name" value="DDRGK DOMAIN-CONTAINING PROTEIN 1"/>
    <property type="match status" value="1"/>
</dbReference>
<comment type="function">
    <text evidence="9">Substrate adapter for ufmylation, the covalent attachment of the ubiquitin-like modifier UFM1 to substrate proteins. Required for ufmylation of Atg9; protects the nervous system during aging, possibly by stabilizing Atg9 and supporting its function.</text>
</comment>
<dbReference type="STRING" id="7029.C4WV19"/>
<dbReference type="Pfam" id="PF09756">
    <property type="entry name" value="DDRGK"/>
    <property type="match status" value="1"/>
</dbReference>
<dbReference type="InParanoid" id="C4WV19"/>
<evidence type="ECO:0000256" key="8">
    <source>
        <dbReference type="ARBA" id="ARBA00023136"/>
    </source>
</evidence>
<sequence length="282" mass="32510">MDLFVLLSIFSASVIIGLFGFIFRYKFFQSEPEKVVQDDPVDRPRPGIRTQHRNTLRRNNRNVVEPRNENAENDDATADPSIVAAIDPKLGAKKRAKLEAKAEKKAKREADLQEREDRKKKQDAEESERKAKEDHEKRQEQERLALEKKIEEEKAKKEHLEYIQLKETFGIEEEGYEETLEDEGVTLTQFIEHIKENKVIVLDELALKFKLKTQIVIDRIQSLLEEGSLTGVIDDRGKFIYISQSELNAVASFIIKRGRVSLMELAEHSNNLIVLDKPISAV</sequence>
<evidence type="ECO:0000256" key="12">
    <source>
        <dbReference type="SAM" id="Phobius"/>
    </source>
</evidence>
<reference evidence="13" key="1">
    <citation type="submission" date="2009-06" db="EMBL/GenBank/DDBJ databases">
        <title>A full-length cDNA resource of the pea aphid, Acyrthosiphon pisum.</title>
        <authorList>
            <person name="Shigenobu S."/>
            <person name="Nakabachi A."/>
            <person name="Richards S."/>
        </authorList>
    </citation>
    <scope>NUCLEOTIDE SEQUENCE</scope>
    <source>
        <strain evidence="13">LSR1</strain>
        <tissue evidence="13">Whole body</tissue>
    </source>
</reference>
<dbReference type="KEGG" id="api:100159304"/>
<evidence type="ECO:0000313" key="15">
    <source>
        <dbReference type="Proteomes" id="UP000007819"/>
    </source>
</evidence>
<comment type="similarity">
    <text evidence="2">Belongs to the DDRGK1 family.</text>
</comment>
<dbReference type="InterPro" id="IPR036388">
    <property type="entry name" value="WH-like_DNA-bd_sf"/>
</dbReference>
<dbReference type="OrthoDB" id="2285710at2759"/>
<accession>C4WV19</accession>
<evidence type="ECO:0000256" key="10">
    <source>
        <dbReference type="ARBA" id="ARBA00049687"/>
    </source>
</evidence>
<dbReference type="FunFam" id="1.10.10.10:FF:000143">
    <property type="entry name" value="DDRGK domain-containing protein 1"/>
    <property type="match status" value="1"/>
</dbReference>
<dbReference type="eggNOG" id="KOG3054">
    <property type="taxonomic scope" value="Eukaryota"/>
</dbReference>
<protein>
    <recommendedName>
        <fullName evidence="3">DDRGK domain-containing protein 1</fullName>
    </recommendedName>
</protein>
<evidence type="ECO:0000313" key="14">
    <source>
        <dbReference type="EnsemblMetazoa" id="NP_001232985.1"/>
    </source>
</evidence>
<dbReference type="GO" id="GO:0044389">
    <property type="term" value="F:ubiquitin-like protein ligase binding"/>
    <property type="evidence" value="ECO:0007669"/>
    <property type="project" value="TreeGrafter"/>
</dbReference>
<dbReference type="AlphaFoldDB" id="C4WV19"/>
<keyword evidence="8 12" id="KW-0472">Membrane</keyword>
<evidence type="ECO:0000256" key="2">
    <source>
        <dbReference type="ARBA" id="ARBA00009829"/>
    </source>
</evidence>
<keyword evidence="7 12" id="KW-1133">Transmembrane helix</keyword>
<proteinExistence type="evidence at transcript level"/>
<dbReference type="Gene3D" id="1.10.10.10">
    <property type="entry name" value="Winged helix-like DNA-binding domain superfamily/Winged helix DNA-binding domain"/>
    <property type="match status" value="1"/>
</dbReference>
<reference evidence="14" key="3">
    <citation type="submission" date="2022-06" db="UniProtKB">
        <authorList>
            <consortium name="EnsemblMetazoa"/>
        </authorList>
    </citation>
    <scope>IDENTIFICATION</scope>
</reference>
<dbReference type="InterPro" id="IPR050899">
    <property type="entry name" value="DDRGK_domain-containing"/>
</dbReference>
<dbReference type="GO" id="GO:0005789">
    <property type="term" value="C:endoplasmic reticulum membrane"/>
    <property type="evidence" value="ECO:0007669"/>
    <property type="project" value="UniProtKB-SubCell"/>
</dbReference>
<evidence type="ECO:0000256" key="5">
    <source>
        <dbReference type="ARBA" id="ARBA00022786"/>
    </source>
</evidence>
<dbReference type="HOGENOM" id="CLU_059562_1_0_1"/>
<dbReference type="FunCoup" id="C4WV19">
    <property type="interactions" value="562"/>
</dbReference>
<keyword evidence="15" id="KW-1185">Reference proteome</keyword>
<feature type="region of interest" description="Disordered" evidence="11">
    <location>
        <begin position="97"/>
        <end position="141"/>
    </location>
</feature>
<feature type="compositionally biased region" description="Basic residues" evidence="11">
    <location>
        <begin position="50"/>
        <end position="60"/>
    </location>
</feature>
<name>C4WV19_ACYPI</name>
<evidence type="ECO:0000256" key="3">
    <source>
        <dbReference type="ARBA" id="ARBA00018218"/>
    </source>
</evidence>
<accession>J9JKJ4</accession>
<dbReference type="PANTHER" id="PTHR48176">
    <property type="entry name" value="DDRGK DOMAIN-CONTAINING PROTEIN 1"/>
    <property type="match status" value="1"/>
</dbReference>
<dbReference type="InterPro" id="IPR036390">
    <property type="entry name" value="WH_DNA-bd_sf"/>
</dbReference>
<evidence type="ECO:0000256" key="4">
    <source>
        <dbReference type="ARBA" id="ARBA00022692"/>
    </source>
</evidence>
<reference evidence="15" key="2">
    <citation type="submission" date="2010-06" db="EMBL/GenBank/DDBJ databases">
        <authorList>
            <person name="Jiang H."/>
            <person name="Abraham K."/>
            <person name="Ali S."/>
            <person name="Alsbrooks S.L."/>
            <person name="Anim B.N."/>
            <person name="Anosike U.S."/>
            <person name="Attaway T."/>
            <person name="Bandaranaike D.P."/>
            <person name="Battles P.K."/>
            <person name="Bell S.N."/>
            <person name="Bell A.V."/>
            <person name="Beltran B."/>
            <person name="Bickham C."/>
            <person name="Bustamante Y."/>
            <person name="Caleb T."/>
            <person name="Canada A."/>
            <person name="Cardenas V."/>
            <person name="Carter K."/>
            <person name="Chacko J."/>
            <person name="Chandrabose M.N."/>
            <person name="Chavez D."/>
            <person name="Chavez A."/>
            <person name="Chen L."/>
            <person name="Chu H.-S."/>
            <person name="Claassen K.J."/>
            <person name="Cockrell R."/>
            <person name="Collins M."/>
            <person name="Cooper J.A."/>
            <person name="Cree A."/>
            <person name="Curry S.M."/>
            <person name="Da Y."/>
            <person name="Dao M.D."/>
            <person name="Das B."/>
            <person name="Davila M.-L."/>
            <person name="Davy-Carroll L."/>
            <person name="Denson S."/>
            <person name="Dinh H."/>
            <person name="Ebong V.E."/>
            <person name="Edwards J.R."/>
            <person name="Egan A."/>
            <person name="El-Daye J."/>
            <person name="Escobedo L."/>
            <person name="Fernandez S."/>
            <person name="Fernando P.R."/>
            <person name="Flagg N."/>
            <person name="Forbes L.D."/>
            <person name="Fowler R.G."/>
            <person name="Fu Q."/>
            <person name="Gabisi R.A."/>
            <person name="Ganer J."/>
            <person name="Garbino Pronczuk A."/>
            <person name="Garcia R.M."/>
            <person name="Garner T."/>
            <person name="Garrett T.E."/>
            <person name="Gonzalez D.A."/>
            <person name="Hamid H."/>
            <person name="Hawkins E.S."/>
            <person name="Hirani K."/>
            <person name="Hogues M.E."/>
            <person name="Hollins B."/>
            <person name="Hsiao C.-H."/>
            <person name="Jabil R."/>
            <person name="James M.L."/>
            <person name="Jhangiani S.N."/>
            <person name="Johnson B."/>
            <person name="Johnson Q."/>
            <person name="Joshi V."/>
            <person name="Kalu J.B."/>
            <person name="Kam C."/>
            <person name="Kashfia A."/>
            <person name="Keebler J."/>
            <person name="Kisamo H."/>
            <person name="Kovar C.L."/>
            <person name="Lago L.A."/>
            <person name="Lai C.-Y."/>
            <person name="Laidlaw J."/>
            <person name="Lara F."/>
            <person name="Le T.-K."/>
            <person name="Lee S.L."/>
            <person name="Legall F.H."/>
            <person name="Lemon S.J."/>
            <person name="Lewis L.R."/>
            <person name="Li B."/>
            <person name="Liu Y."/>
            <person name="Liu Y.-S."/>
            <person name="Lopez J."/>
            <person name="Lozado R.J."/>
            <person name="Lu J."/>
            <person name="Madu R.C."/>
            <person name="Maheshwari M."/>
            <person name="Maheshwari R."/>
            <person name="Malloy K."/>
            <person name="Martinez E."/>
            <person name="Mathew T."/>
            <person name="Mercado I.C."/>
            <person name="Mercado C."/>
            <person name="Meyer B."/>
            <person name="Montgomery K."/>
            <person name="Morgan M.B."/>
            <person name="Munidasa M."/>
            <person name="Nazareth L.V."/>
            <person name="Nelson J."/>
            <person name="Ng B.M."/>
            <person name="Nguyen N.B."/>
            <person name="Nguyen P.Q."/>
            <person name="Nguyen T."/>
            <person name="Obregon M."/>
            <person name="Okwuonu G.O."/>
            <person name="Onwere C.G."/>
            <person name="Orozco G."/>
            <person name="Parra A."/>
            <person name="Patel S."/>
            <person name="Patil S."/>
            <person name="Perez A."/>
            <person name="Perez Y."/>
            <person name="Pham C."/>
            <person name="Primus E.L."/>
            <person name="Pu L.-L."/>
            <person name="Puazo M."/>
            <person name="Qin X."/>
            <person name="Quiroz J.B."/>
            <person name="Reese J."/>
            <person name="Richards S."/>
            <person name="Rives C.M."/>
            <person name="Robberts R."/>
            <person name="Ruiz S.J."/>
            <person name="Ruiz M.J."/>
            <person name="Santibanez J."/>
            <person name="Schneider B.W."/>
            <person name="Sisson I."/>
            <person name="Smith M."/>
            <person name="Sodergren E."/>
            <person name="Song X.-Z."/>
            <person name="Song B.B."/>
            <person name="Summersgill H."/>
            <person name="Thelus R."/>
            <person name="Thornton R.D."/>
            <person name="Trejos Z.Y."/>
            <person name="Usmani K."/>
            <person name="Vattathil S."/>
            <person name="Villasana D."/>
            <person name="Walker D.L."/>
            <person name="Wang S."/>
            <person name="Wang K."/>
            <person name="White C.S."/>
            <person name="Williams A.C."/>
            <person name="Williamson J."/>
            <person name="Wilson K."/>
            <person name="Woghiren I.O."/>
            <person name="Woodworth J.R."/>
            <person name="Worley K.C."/>
            <person name="Wright R.A."/>
            <person name="Wu W."/>
            <person name="Young L."/>
            <person name="Zhang L."/>
            <person name="Zhang J."/>
            <person name="Zhu Y."/>
            <person name="Muzny D.M."/>
            <person name="Weinstock G."/>
            <person name="Gibbs R.A."/>
        </authorList>
    </citation>
    <scope>NUCLEOTIDE SEQUENCE [LARGE SCALE GENOMIC DNA]</scope>
    <source>
        <strain evidence="15">LSR1</strain>
    </source>
</reference>
<evidence type="ECO:0000256" key="1">
    <source>
        <dbReference type="ARBA" id="ARBA00004389"/>
    </source>
</evidence>
<comment type="subcellular location">
    <subcellularLocation>
        <location evidence="1">Endoplasmic reticulum membrane</location>
        <topology evidence="1">Single-pass membrane protein</topology>
    </subcellularLocation>
</comment>
<dbReference type="SMART" id="SM01128">
    <property type="entry name" value="DDRGK"/>
    <property type="match status" value="1"/>
</dbReference>
<dbReference type="Proteomes" id="UP000007819">
    <property type="component" value="Chromosome A1"/>
</dbReference>
<dbReference type="EMBL" id="AK341321">
    <property type="protein sequence ID" value="BAH71739.1"/>
    <property type="molecule type" value="mRNA"/>
</dbReference>
<organism evidence="13">
    <name type="scientific">Acyrthosiphon pisum</name>
    <name type="common">Pea aphid</name>
    <dbReference type="NCBI Taxonomy" id="7029"/>
    <lineage>
        <taxon>Eukaryota</taxon>
        <taxon>Metazoa</taxon>
        <taxon>Ecdysozoa</taxon>
        <taxon>Arthropoda</taxon>
        <taxon>Hexapoda</taxon>
        <taxon>Insecta</taxon>
        <taxon>Pterygota</taxon>
        <taxon>Neoptera</taxon>
        <taxon>Paraneoptera</taxon>
        <taxon>Hemiptera</taxon>
        <taxon>Sternorrhyncha</taxon>
        <taxon>Aphidomorpha</taxon>
        <taxon>Aphidoidea</taxon>
        <taxon>Aphididae</taxon>
        <taxon>Macrosiphini</taxon>
        <taxon>Acyrthosiphon</taxon>
    </lineage>
</organism>
<feature type="compositionally biased region" description="Basic and acidic residues" evidence="11">
    <location>
        <begin position="34"/>
        <end position="45"/>
    </location>
</feature>
<dbReference type="SUPFAM" id="SSF46785">
    <property type="entry name" value="Winged helix' DNA-binding domain"/>
    <property type="match status" value="1"/>
</dbReference>
<keyword evidence="6" id="KW-0256">Endoplasmic reticulum</keyword>
<feature type="region of interest" description="Disordered" evidence="11">
    <location>
        <begin position="34"/>
        <end position="83"/>
    </location>
</feature>
<keyword evidence="4 12" id="KW-0812">Transmembrane</keyword>
<evidence type="ECO:0000256" key="6">
    <source>
        <dbReference type="ARBA" id="ARBA00022824"/>
    </source>
</evidence>
<feature type="transmembrane region" description="Helical" evidence="12">
    <location>
        <begin position="6"/>
        <end position="25"/>
    </location>
</feature>
<gene>
    <name evidence="13" type="primary">ACYPI000688</name>
    <name evidence="14" type="synonym">100159304</name>
</gene>
<dbReference type="EnsemblMetazoa" id="NM_001246056.1">
    <property type="protein sequence ID" value="NP_001232985.1"/>
    <property type="gene ID" value="LOC100159304"/>
</dbReference>
<dbReference type="InterPro" id="IPR019153">
    <property type="entry name" value="DDRGK_dom-contain"/>
</dbReference>
<comment type="subunit">
    <text evidence="10">Interacts with Atg9; the interaction is transient.</text>
</comment>